<sequence length="354" mass="38923">MLKPFLGGKKPVPSNEKRWHPNQGDTRVLIDNKTWPKAKPASELLDDGQPQLTSSLSPLQHTGRRSASAHQQSEPAPAHRTTTAPGLTHLIIFYFFYFFYIFYISEPDHHDEARVRANIPKVDLRPPQDPSGLSLSKSSQCPRGLSLSKSSQDPRGLSLSKSSQNPRGLSLSKSAQIPKVDLRPSQNPRGLSLSKSSRDPRDLSLSKSSQDPRGLSLSKSSQDPRDLSLSKSSQNPRGLSLSKSAQIPKVDLRPSQDPSGLSLSKSSQDPRDLSLSKSFQNPGGLNLTKSSQCPGGLSLSNSRHETGTAANYVISLSIQKAVHFLLLVRIYVPPKDREVWKEKGEAFAQQWDLI</sequence>
<feature type="compositionally biased region" description="Polar residues" evidence="1">
    <location>
        <begin position="256"/>
        <end position="267"/>
    </location>
</feature>
<dbReference type="EMBL" id="LR824022">
    <property type="protein sequence ID" value="CAD0203523.1"/>
    <property type="molecule type" value="Genomic_DNA"/>
</dbReference>
<reference evidence="2" key="1">
    <citation type="submission" date="2021-12" db="EMBL/GenBank/DDBJ databases">
        <authorList>
            <person name="King R."/>
        </authorList>
    </citation>
    <scope>NUCLEOTIDE SEQUENCE</scope>
</reference>
<evidence type="ECO:0000256" key="1">
    <source>
        <dbReference type="SAM" id="MobiDB-lite"/>
    </source>
</evidence>
<dbReference type="AlphaFoldDB" id="A0A9N8KX15"/>
<feature type="compositionally biased region" description="Polar residues" evidence="1">
    <location>
        <begin position="131"/>
        <end position="175"/>
    </location>
</feature>
<name>A0A9N8KX15_CHRIL</name>
<evidence type="ECO:0000313" key="3">
    <source>
        <dbReference type="Proteomes" id="UP001154114"/>
    </source>
</evidence>
<accession>A0A9N8KX15</accession>
<feature type="compositionally biased region" description="Polar residues" evidence="1">
    <location>
        <begin position="205"/>
        <end position="221"/>
    </location>
</feature>
<feature type="compositionally biased region" description="Polar residues" evidence="1">
    <location>
        <begin position="50"/>
        <end position="60"/>
    </location>
</feature>
<organism evidence="2 3">
    <name type="scientific">Chrysodeixis includens</name>
    <name type="common">Soybean looper</name>
    <name type="synonym">Pseudoplusia includens</name>
    <dbReference type="NCBI Taxonomy" id="689277"/>
    <lineage>
        <taxon>Eukaryota</taxon>
        <taxon>Metazoa</taxon>
        <taxon>Ecdysozoa</taxon>
        <taxon>Arthropoda</taxon>
        <taxon>Hexapoda</taxon>
        <taxon>Insecta</taxon>
        <taxon>Pterygota</taxon>
        <taxon>Neoptera</taxon>
        <taxon>Endopterygota</taxon>
        <taxon>Lepidoptera</taxon>
        <taxon>Glossata</taxon>
        <taxon>Ditrysia</taxon>
        <taxon>Noctuoidea</taxon>
        <taxon>Noctuidae</taxon>
        <taxon>Plusiinae</taxon>
        <taxon>Chrysodeixis</taxon>
    </lineage>
</organism>
<feature type="region of interest" description="Disordered" evidence="1">
    <location>
        <begin position="1"/>
        <end position="82"/>
    </location>
</feature>
<dbReference type="Proteomes" id="UP001154114">
    <property type="component" value="Chromosome 19"/>
</dbReference>
<feature type="compositionally biased region" description="Polar residues" evidence="1">
    <location>
        <begin position="184"/>
        <end position="195"/>
    </location>
</feature>
<protein>
    <submittedName>
        <fullName evidence="2">Uncharacterized protein</fullName>
    </submittedName>
</protein>
<keyword evidence="3" id="KW-1185">Reference proteome</keyword>
<feature type="region of interest" description="Disordered" evidence="1">
    <location>
        <begin position="121"/>
        <end position="300"/>
    </location>
</feature>
<gene>
    <name evidence="2" type="ORF">CINC_LOCUS5173</name>
</gene>
<evidence type="ECO:0000313" key="2">
    <source>
        <dbReference type="EMBL" id="CAD0203523.1"/>
    </source>
</evidence>
<feature type="compositionally biased region" description="Polar residues" evidence="1">
    <location>
        <begin position="229"/>
        <end position="245"/>
    </location>
</feature>
<feature type="compositionally biased region" description="Polar residues" evidence="1">
    <location>
        <begin position="68"/>
        <end position="82"/>
    </location>
</feature>
<proteinExistence type="predicted"/>
<feature type="compositionally biased region" description="Polar residues" evidence="1">
    <location>
        <begin position="275"/>
        <end position="300"/>
    </location>
</feature>